<evidence type="ECO:0000313" key="5">
    <source>
        <dbReference type="Proteomes" id="UP000235036"/>
    </source>
</evidence>
<dbReference type="UniPathway" id="UPA00124"/>
<gene>
    <name evidence="4" type="primary">rfbD</name>
    <name evidence="4" type="ORF">CEN44_23020</name>
</gene>
<dbReference type="RefSeq" id="WP_102151023.1">
    <property type="nucleotide sequence ID" value="NZ_CAWNVR010000663.1"/>
</dbReference>
<dbReference type="AlphaFoldDB" id="A0A2N6JXI0"/>
<dbReference type="Gene3D" id="3.90.25.10">
    <property type="entry name" value="UDP-galactose 4-epimerase, domain 1"/>
    <property type="match status" value="1"/>
</dbReference>
<proteinExistence type="inferred from homology"/>
<dbReference type="SUPFAM" id="SSF51735">
    <property type="entry name" value="NAD(P)-binding Rossmann-fold domains"/>
    <property type="match status" value="1"/>
</dbReference>
<sequence length="293" mass="32688">MSKLILLIGTNGQLGKELQQSLSTYANVISVARPTVDLAQPDTVCNLIREKQPQIIINAAAYTAVDKAESEPELAKAINTIAPQILAQEAKKQQAFLIHISTDYVFDGNSCRPYQETDKTNPLSIYGQTKLAGEEAIRETYTHHLILRTAWVYGTFGKSNFVKTMLRLGREREEIRVVADQIGSPTWATDIAESITKLIPLLNSEIAGTYHYTNSGVASWYDFAVAIFEEAQELGFPLKVQRIVPITTSEYPTPARRPAYSVLACAKITETLGNHAPHWRQRLRKMLKELVVS</sequence>
<dbReference type="EMBL" id="NRQW01000534">
    <property type="protein sequence ID" value="PLZ85152.1"/>
    <property type="molecule type" value="Genomic_DNA"/>
</dbReference>
<dbReference type="Pfam" id="PF04321">
    <property type="entry name" value="RmlD_sub_bind"/>
    <property type="match status" value="1"/>
</dbReference>
<accession>A0A2N6JXI0</accession>
<feature type="domain" description="RmlD-like substrate binding" evidence="3">
    <location>
        <begin position="5"/>
        <end position="290"/>
    </location>
</feature>
<comment type="caution">
    <text evidence="4">The sequence shown here is derived from an EMBL/GenBank/DDBJ whole genome shotgun (WGS) entry which is preliminary data.</text>
</comment>
<dbReference type="PANTHER" id="PTHR10491">
    <property type="entry name" value="DTDP-4-DEHYDRORHAMNOSE REDUCTASE"/>
    <property type="match status" value="1"/>
</dbReference>
<keyword evidence="2" id="KW-0560">Oxidoreductase</keyword>
<dbReference type="InterPro" id="IPR036291">
    <property type="entry name" value="NAD(P)-bd_dom_sf"/>
</dbReference>
<evidence type="ECO:0000259" key="3">
    <source>
        <dbReference type="Pfam" id="PF04321"/>
    </source>
</evidence>
<keyword evidence="2" id="KW-0521">NADP</keyword>
<comment type="similarity">
    <text evidence="1 2">Belongs to the dTDP-4-dehydrorhamnose reductase family.</text>
</comment>
<dbReference type="GO" id="GO:0005829">
    <property type="term" value="C:cytosol"/>
    <property type="evidence" value="ECO:0007669"/>
    <property type="project" value="TreeGrafter"/>
</dbReference>
<dbReference type="Proteomes" id="UP000235036">
    <property type="component" value="Unassembled WGS sequence"/>
</dbReference>
<evidence type="ECO:0000313" key="4">
    <source>
        <dbReference type="EMBL" id="PLZ85152.1"/>
    </source>
</evidence>
<dbReference type="CDD" id="cd05254">
    <property type="entry name" value="dTDP_HR_like_SDR_e"/>
    <property type="match status" value="1"/>
</dbReference>
<keyword evidence="5" id="KW-1185">Reference proteome</keyword>
<dbReference type="NCBIfam" id="TIGR01214">
    <property type="entry name" value="rmlD"/>
    <property type="match status" value="1"/>
</dbReference>
<name>A0A2N6JXI0_FISMU</name>
<evidence type="ECO:0000256" key="1">
    <source>
        <dbReference type="ARBA" id="ARBA00010944"/>
    </source>
</evidence>
<reference evidence="4 5" key="1">
    <citation type="submission" date="2017-08" db="EMBL/GenBank/DDBJ databases">
        <title>Genomes of Fischerella (Mastigocladus) sp. strains.</title>
        <authorList>
            <person name="Miller S.R."/>
        </authorList>
    </citation>
    <scope>NUCLEOTIDE SEQUENCE [LARGE SCALE GENOMIC DNA]</scope>
    <source>
        <strain evidence="4 5">CCMEE 5323</strain>
    </source>
</reference>
<dbReference type="Gene3D" id="3.40.50.720">
    <property type="entry name" value="NAD(P)-binding Rossmann-like Domain"/>
    <property type="match status" value="1"/>
</dbReference>
<dbReference type="EC" id="1.1.1.133" evidence="2"/>
<dbReference type="InterPro" id="IPR029903">
    <property type="entry name" value="RmlD-like-bd"/>
</dbReference>
<dbReference type="GO" id="GO:0019305">
    <property type="term" value="P:dTDP-rhamnose biosynthetic process"/>
    <property type="evidence" value="ECO:0007669"/>
    <property type="project" value="UniProtKB-UniPathway"/>
</dbReference>
<dbReference type="InterPro" id="IPR005913">
    <property type="entry name" value="dTDP_dehydrorham_reduct"/>
</dbReference>
<comment type="pathway">
    <text evidence="2">Carbohydrate biosynthesis; dTDP-L-rhamnose biosynthesis.</text>
</comment>
<dbReference type="PANTHER" id="PTHR10491:SF4">
    <property type="entry name" value="METHIONINE ADENOSYLTRANSFERASE 2 SUBUNIT BETA"/>
    <property type="match status" value="1"/>
</dbReference>
<comment type="function">
    <text evidence="2">Catalyzes the reduction of dTDP-6-deoxy-L-lyxo-4-hexulose to yield dTDP-L-rhamnose.</text>
</comment>
<dbReference type="GO" id="GO:0008831">
    <property type="term" value="F:dTDP-4-dehydrorhamnose reductase activity"/>
    <property type="evidence" value="ECO:0007669"/>
    <property type="project" value="UniProtKB-EC"/>
</dbReference>
<evidence type="ECO:0000256" key="2">
    <source>
        <dbReference type="RuleBase" id="RU364082"/>
    </source>
</evidence>
<organism evidence="4 5">
    <name type="scientific">Fischerella muscicola CCMEE 5323</name>
    <dbReference type="NCBI Taxonomy" id="2019572"/>
    <lineage>
        <taxon>Bacteria</taxon>
        <taxon>Bacillati</taxon>
        <taxon>Cyanobacteriota</taxon>
        <taxon>Cyanophyceae</taxon>
        <taxon>Nostocales</taxon>
        <taxon>Hapalosiphonaceae</taxon>
        <taxon>Fischerella</taxon>
    </lineage>
</organism>
<protein>
    <recommendedName>
        <fullName evidence="2">dTDP-4-dehydrorhamnose reductase</fullName>
        <ecNumber evidence="2">1.1.1.133</ecNumber>
    </recommendedName>
</protein>
<dbReference type="FunFam" id="3.40.50.720:FF:000159">
    <property type="entry name" value="dTDP-4-dehydrorhamnose reductase"/>
    <property type="match status" value="1"/>
</dbReference>